<evidence type="ECO:0000259" key="2">
    <source>
        <dbReference type="Pfam" id="PF13193"/>
    </source>
</evidence>
<evidence type="ECO:0000313" key="4">
    <source>
        <dbReference type="Proteomes" id="UP001146351"/>
    </source>
</evidence>
<reference evidence="3" key="1">
    <citation type="submission" date="2022-11" db="EMBL/GenBank/DDBJ databases">
        <authorList>
            <person name="Petersen C."/>
        </authorList>
    </citation>
    <scope>NUCLEOTIDE SEQUENCE</scope>
    <source>
        <strain evidence="3">IBT 21917</strain>
    </source>
</reference>
<dbReference type="Proteomes" id="UP001146351">
    <property type="component" value="Unassembled WGS sequence"/>
</dbReference>
<gene>
    <name evidence="3" type="ORF">N7492_002287</name>
</gene>
<comment type="caution">
    <text evidence="3">The sequence shown here is derived from an EMBL/GenBank/DDBJ whole genome shotgun (WGS) entry which is preliminary data.</text>
</comment>
<evidence type="ECO:0000259" key="1">
    <source>
        <dbReference type="Pfam" id="PF00501"/>
    </source>
</evidence>
<dbReference type="Gene3D" id="3.40.50.12780">
    <property type="entry name" value="N-terminal domain of ligase-like"/>
    <property type="match status" value="1"/>
</dbReference>
<organism evidence="3 4">
    <name type="scientific">Penicillium capsulatum</name>
    <dbReference type="NCBI Taxonomy" id="69766"/>
    <lineage>
        <taxon>Eukaryota</taxon>
        <taxon>Fungi</taxon>
        <taxon>Dikarya</taxon>
        <taxon>Ascomycota</taxon>
        <taxon>Pezizomycotina</taxon>
        <taxon>Eurotiomycetes</taxon>
        <taxon>Eurotiomycetidae</taxon>
        <taxon>Eurotiales</taxon>
        <taxon>Aspergillaceae</taxon>
        <taxon>Penicillium</taxon>
    </lineage>
</organism>
<keyword evidence="4" id="KW-1185">Reference proteome</keyword>
<accession>A0A9W9LW77</accession>
<dbReference type="SUPFAM" id="SSF56801">
    <property type="entry name" value="Acetyl-CoA synthetase-like"/>
    <property type="match status" value="1"/>
</dbReference>
<name>A0A9W9LW77_9EURO</name>
<dbReference type="Pfam" id="PF13193">
    <property type="entry name" value="AMP-binding_C"/>
    <property type="match status" value="1"/>
</dbReference>
<dbReference type="AlphaFoldDB" id="A0A9W9LW77"/>
<feature type="domain" description="AMP-dependent synthetase/ligase" evidence="1">
    <location>
        <begin position="36"/>
        <end position="399"/>
    </location>
</feature>
<feature type="domain" description="AMP-binding enzyme C-terminal" evidence="2">
    <location>
        <begin position="451"/>
        <end position="531"/>
    </location>
</feature>
<dbReference type="EMBL" id="JAPQKO010000002">
    <property type="protein sequence ID" value="KAJ5179077.1"/>
    <property type="molecule type" value="Genomic_DNA"/>
</dbReference>
<dbReference type="PANTHER" id="PTHR24096:SF265">
    <property type="entry name" value="ENZYME, PUTATIVE (AFU_ORTHOLOGUE AFUA_5G14270)-RELATED"/>
    <property type="match status" value="1"/>
</dbReference>
<evidence type="ECO:0000313" key="3">
    <source>
        <dbReference type="EMBL" id="KAJ5179077.1"/>
    </source>
</evidence>
<dbReference type="CDD" id="cd05911">
    <property type="entry name" value="Firefly_Luc_like"/>
    <property type="match status" value="1"/>
</dbReference>
<dbReference type="Gene3D" id="3.30.300.30">
    <property type="match status" value="1"/>
</dbReference>
<dbReference type="InterPro" id="IPR025110">
    <property type="entry name" value="AMP-bd_C"/>
</dbReference>
<sequence>MRDTPAMIFEPAERVVLPTKDLLSYIFDDPPYDQNEPIYIDARDPTRSISCNQARDFIRRLIAGLRASGLREGDCVLIHSFNDIHYSILVLAIIGAGGIFTGTNPSYTPTELAHHIKAAECKFLISEPEILDSLLRAAEQTGVAKENLWIFDNLGQPIPDGMKSWKELMQWGSQGWVPFNDLTRARTTTAARLFSSGTTGLPKAAIITHYNLIAQHELVMGANPRPFPISRIVAMPVFHASAAPVTHISTLKAGSPAYTMRRFDLEQFLRTVEKYQISDLAMVPPIVIAILMSPLSHKQPFLKKVRTAACGAAPLDKELQARFRALMDGGPFTQAWGMTETTCVATMFQFPEHDDTGSIGRLIPNLEAKLIDEDGNNISAYGVRGELCVRGPTVTPGYYQDPEANAQSFDSDGWFKTGDIAYCDQSTRKWYIVDRKKELIKVRGFQVAPPELEAALLSHPQIVDAAVIGITLPGQNTELPRAYVVRRPAESGTAPTEESVQEYVLERVAKYKALTGGVKFVGSIARNPSGKILKRVLREDAKREIASGHVKSRI</sequence>
<dbReference type="PANTHER" id="PTHR24096">
    <property type="entry name" value="LONG-CHAIN-FATTY-ACID--COA LIGASE"/>
    <property type="match status" value="1"/>
</dbReference>
<dbReference type="Pfam" id="PF00501">
    <property type="entry name" value="AMP-binding"/>
    <property type="match status" value="1"/>
</dbReference>
<dbReference type="OrthoDB" id="6509636at2759"/>
<dbReference type="InterPro" id="IPR045851">
    <property type="entry name" value="AMP-bd_C_sf"/>
</dbReference>
<dbReference type="InterPro" id="IPR000873">
    <property type="entry name" value="AMP-dep_synth/lig_dom"/>
</dbReference>
<protein>
    <submittedName>
        <fullName evidence="3">AMP-dependent synthetase/ligase</fullName>
    </submittedName>
</protein>
<reference evidence="3" key="2">
    <citation type="journal article" date="2023" name="IMA Fungus">
        <title>Comparative genomic study of the Penicillium genus elucidates a diverse pangenome and 15 lateral gene transfer events.</title>
        <authorList>
            <person name="Petersen C."/>
            <person name="Sorensen T."/>
            <person name="Nielsen M.R."/>
            <person name="Sondergaard T.E."/>
            <person name="Sorensen J.L."/>
            <person name="Fitzpatrick D.A."/>
            <person name="Frisvad J.C."/>
            <person name="Nielsen K.L."/>
        </authorList>
    </citation>
    <scope>NUCLEOTIDE SEQUENCE</scope>
    <source>
        <strain evidence="3">IBT 21917</strain>
    </source>
</reference>
<proteinExistence type="predicted"/>
<dbReference type="GO" id="GO:0016405">
    <property type="term" value="F:CoA-ligase activity"/>
    <property type="evidence" value="ECO:0007669"/>
    <property type="project" value="TreeGrafter"/>
</dbReference>
<dbReference type="GO" id="GO:0019748">
    <property type="term" value="P:secondary metabolic process"/>
    <property type="evidence" value="ECO:0007669"/>
    <property type="project" value="TreeGrafter"/>
</dbReference>
<dbReference type="InterPro" id="IPR042099">
    <property type="entry name" value="ANL_N_sf"/>
</dbReference>